<comment type="similarity">
    <text evidence="1">Belongs to the GTP cyclohydrolase I type 2/NIF3 family.</text>
</comment>
<dbReference type="KEGG" id="arca:HC352_03455"/>
<evidence type="ECO:0000256" key="4">
    <source>
        <dbReference type="ARBA" id="ARBA00022723"/>
    </source>
</evidence>
<feature type="binding site" evidence="5">
    <location>
        <position position="233"/>
    </location>
    <ligand>
        <name>a divalent metal cation</name>
        <dbReference type="ChEBI" id="CHEBI:60240"/>
        <label>1</label>
    </ligand>
</feature>
<protein>
    <recommendedName>
        <fullName evidence="3">GTP cyclohydrolase 1 type 2 homolog</fullName>
    </recommendedName>
</protein>
<dbReference type="FunFam" id="3.40.1390.30:FF:000001">
    <property type="entry name" value="GTP cyclohydrolase 1 type 2"/>
    <property type="match status" value="1"/>
</dbReference>
<keyword evidence="4 5" id="KW-0479">Metal-binding</keyword>
<reference evidence="6 7" key="1">
    <citation type="submission" date="2020-03" db="EMBL/GenBank/DDBJ databases">
        <title>Complete genome of Arcanobacterium buesumensis sp. nov. strain 2701.</title>
        <authorList>
            <person name="Borowiak M."/>
            <person name="Alssahen M."/>
            <person name="Laemmler C."/>
            <person name="Malorny B."/>
            <person name="Hassan A."/>
            <person name="Prenger-Berninghoff E."/>
            <person name="Ploetz M."/>
            <person name="Abdulmawjood A."/>
        </authorList>
    </citation>
    <scope>NUCLEOTIDE SEQUENCE [LARGE SCALE GENOMIC DNA]</scope>
    <source>
        <strain evidence="6 7">2701</strain>
    </source>
</reference>
<accession>A0A6H2EL28</accession>
<dbReference type="Proteomes" id="UP000502298">
    <property type="component" value="Chromosome"/>
</dbReference>
<feature type="binding site" evidence="5">
    <location>
        <position position="66"/>
    </location>
    <ligand>
        <name>a divalent metal cation</name>
        <dbReference type="ChEBI" id="CHEBI:60240"/>
        <label>1</label>
    </ligand>
</feature>
<dbReference type="GO" id="GO:0005737">
    <property type="term" value="C:cytoplasm"/>
    <property type="evidence" value="ECO:0007669"/>
    <property type="project" value="TreeGrafter"/>
</dbReference>
<dbReference type="SUPFAM" id="SSF102705">
    <property type="entry name" value="NIF3 (NGG1p interacting factor 3)-like"/>
    <property type="match status" value="1"/>
</dbReference>
<gene>
    <name evidence="6" type="ORF">HC352_03455</name>
</gene>
<feature type="binding site" evidence="5">
    <location>
        <position position="229"/>
    </location>
    <ligand>
        <name>a divalent metal cation</name>
        <dbReference type="ChEBI" id="CHEBI:60240"/>
        <label>1</label>
    </ligand>
</feature>
<evidence type="ECO:0000313" key="7">
    <source>
        <dbReference type="Proteomes" id="UP000502298"/>
    </source>
</evidence>
<organism evidence="6 7">
    <name type="scientific">Arcanobacterium buesumense</name>
    <dbReference type="NCBI Taxonomy" id="2722751"/>
    <lineage>
        <taxon>Bacteria</taxon>
        <taxon>Bacillati</taxon>
        <taxon>Actinomycetota</taxon>
        <taxon>Actinomycetes</taxon>
        <taxon>Actinomycetales</taxon>
        <taxon>Actinomycetaceae</taxon>
        <taxon>Arcanobacterium</taxon>
    </lineage>
</organism>
<dbReference type="RefSeq" id="WP_168917591.1">
    <property type="nucleotide sequence ID" value="NZ_CP050804.1"/>
</dbReference>
<feature type="binding site" evidence="5">
    <location>
        <position position="67"/>
    </location>
    <ligand>
        <name>a divalent metal cation</name>
        <dbReference type="ChEBI" id="CHEBI:60240"/>
        <label>1</label>
    </ligand>
</feature>
<dbReference type="AlphaFoldDB" id="A0A6H2EL28"/>
<evidence type="ECO:0000256" key="5">
    <source>
        <dbReference type="PIRSR" id="PIRSR602678-1"/>
    </source>
</evidence>
<evidence type="ECO:0000256" key="1">
    <source>
        <dbReference type="ARBA" id="ARBA00006964"/>
    </source>
</evidence>
<evidence type="ECO:0000313" key="6">
    <source>
        <dbReference type="EMBL" id="QJC21651.1"/>
    </source>
</evidence>
<dbReference type="EMBL" id="CP050804">
    <property type="protein sequence ID" value="QJC21651.1"/>
    <property type="molecule type" value="Genomic_DNA"/>
</dbReference>
<comment type="subunit">
    <text evidence="2">Homohexamer.</text>
</comment>
<evidence type="ECO:0000256" key="2">
    <source>
        <dbReference type="ARBA" id="ARBA00011643"/>
    </source>
</evidence>
<keyword evidence="7" id="KW-1185">Reference proteome</keyword>
<dbReference type="Gene3D" id="3.40.1390.30">
    <property type="entry name" value="NIF3 (NGG1p interacting factor 3)-like"/>
    <property type="match status" value="2"/>
</dbReference>
<name>A0A6H2EL28_9ACTO</name>
<dbReference type="GO" id="GO:0046872">
    <property type="term" value="F:metal ion binding"/>
    <property type="evidence" value="ECO:0007669"/>
    <property type="project" value="UniProtKB-KW"/>
</dbReference>
<sequence length="267" mass="28176">MSITVTDVITALEQAFPPQLAESWDRIGLIVGEPNAPVSRIGFAVDPCQATVDEAIVRGAHMLITHHPLYLRGTSTVAASTAKGAWVHQLIKNDVALYAAHTNADAAPTGSAVAFGNLLGLEDMRPLAPNGKVAHLGIGRIGRLPITMSVRELAHRIQALIPHTEPGILVGGDPERIVRTVAISPGSGDSFLATANEAGADVYICADLRHHPASDHLWAGGCALIGLTHFASEWPVLPAMAKAVSHLSGLETYISTLVTDPWTLRLS</sequence>
<dbReference type="NCBIfam" id="TIGR00486">
    <property type="entry name" value="YbgI_SA1388"/>
    <property type="match status" value="1"/>
</dbReference>
<dbReference type="Pfam" id="PF01784">
    <property type="entry name" value="DUF34_NIF3"/>
    <property type="match status" value="1"/>
</dbReference>
<dbReference type="PANTHER" id="PTHR13799:SF14">
    <property type="entry name" value="GTP CYCLOHYDROLASE 1 TYPE 2 HOMOLOG"/>
    <property type="match status" value="1"/>
</dbReference>
<dbReference type="InterPro" id="IPR036069">
    <property type="entry name" value="DUF34/NIF3_sf"/>
</dbReference>
<evidence type="ECO:0000256" key="3">
    <source>
        <dbReference type="ARBA" id="ARBA00022112"/>
    </source>
</evidence>
<feature type="binding site" evidence="5">
    <location>
        <position position="105"/>
    </location>
    <ligand>
        <name>a divalent metal cation</name>
        <dbReference type="ChEBI" id="CHEBI:60240"/>
        <label>1</label>
    </ligand>
</feature>
<dbReference type="InterPro" id="IPR002678">
    <property type="entry name" value="DUF34/NIF3"/>
</dbReference>
<proteinExistence type="inferred from homology"/>
<dbReference type="PANTHER" id="PTHR13799">
    <property type="entry name" value="NGG1 INTERACTING FACTOR 3"/>
    <property type="match status" value="1"/>
</dbReference>